<dbReference type="EMBL" id="JASPKY010000075">
    <property type="protein sequence ID" value="KAK9739446.1"/>
    <property type="molecule type" value="Genomic_DNA"/>
</dbReference>
<evidence type="ECO:0000256" key="1">
    <source>
        <dbReference type="SAM" id="MobiDB-lite"/>
    </source>
</evidence>
<feature type="compositionally biased region" description="Polar residues" evidence="1">
    <location>
        <begin position="1"/>
        <end position="22"/>
    </location>
</feature>
<dbReference type="InterPro" id="IPR052408">
    <property type="entry name" value="Exonuclease_MUT-7-like"/>
</dbReference>
<feature type="region of interest" description="Disordered" evidence="1">
    <location>
        <begin position="1"/>
        <end position="50"/>
    </location>
</feature>
<gene>
    <name evidence="3" type="ORF">QE152_g9025</name>
</gene>
<dbReference type="PANTHER" id="PTHR47765:SF2">
    <property type="entry name" value="EXONUCLEASE MUT-7 HOMOLOG"/>
    <property type="match status" value="1"/>
</dbReference>
<evidence type="ECO:0000313" key="3">
    <source>
        <dbReference type="EMBL" id="KAK9739446.1"/>
    </source>
</evidence>
<dbReference type="InterPro" id="IPR002782">
    <property type="entry name" value="Mut7-C_RNAse_dom"/>
</dbReference>
<name>A0AAW1M0K0_POPJA</name>
<reference evidence="3 4" key="1">
    <citation type="journal article" date="2024" name="BMC Genomics">
        <title>De novo assembly and annotation of Popillia japonica's genome with initial clues to its potential as an invasive pest.</title>
        <authorList>
            <person name="Cucini C."/>
            <person name="Boschi S."/>
            <person name="Funari R."/>
            <person name="Cardaioli E."/>
            <person name="Iannotti N."/>
            <person name="Marturano G."/>
            <person name="Paoli F."/>
            <person name="Bruttini M."/>
            <person name="Carapelli A."/>
            <person name="Frati F."/>
            <person name="Nardi F."/>
        </authorList>
    </citation>
    <scope>NUCLEOTIDE SEQUENCE [LARGE SCALE GENOMIC DNA]</scope>
    <source>
        <strain evidence="3">DMR45628</strain>
    </source>
</reference>
<evidence type="ECO:0000313" key="4">
    <source>
        <dbReference type="Proteomes" id="UP001458880"/>
    </source>
</evidence>
<evidence type="ECO:0000259" key="2">
    <source>
        <dbReference type="Pfam" id="PF01927"/>
    </source>
</evidence>
<accession>A0AAW1M0K0</accession>
<feature type="domain" description="Mut7-C RNAse" evidence="2">
    <location>
        <begin position="279"/>
        <end position="389"/>
    </location>
</feature>
<dbReference type="Proteomes" id="UP001458880">
    <property type="component" value="Unassembled WGS sequence"/>
</dbReference>
<keyword evidence="4" id="KW-1185">Reference proteome</keyword>
<protein>
    <submittedName>
        <fullName evidence="3">Mut7-C RNAse domain</fullName>
    </submittedName>
</protein>
<dbReference type="AlphaFoldDB" id="A0AAW1M0K0"/>
<comment type="caution">
    <text evidence="3">The sequence shown here is derived from an EMBL/GenBank/DDBJ whole genome shotgun (WGS) entry which is preliminary data.</text>
</comment>
<organism evidence="3 4">
    <name type="scientific">Popillia japonica</name>
    <name type="common">Japanese beetle</name>
    <dbReference type="NCBI Taxonomy" id="7064"/>
    <lineage>
        <taxon>Eukaryota</taxon>
        <taxon>Metazoa</taxon>
        <taxon>Ecdysozoa</taxon>
        <taxon>Arthropoda</taxon>
        <taxon>Hexapoda</taxon>
        <taxon>Insecta</taxon>
        <taxon>Pterygota</taxon>
        <taxon>Neoptera</taxon>
        <taxon>Endopterygota</taxon>
        <taxon>Coleoptera</taxon>
        <taxon>Polyphaga</taxon>
        <taxon>Scarabaeiformia</taxon>
        <taxon>Scarabaeidae</taxon>
        <taxon>Rutelinae</taxon>
        <taxon>Popillia</taxon>
    </lineage>
</organism>
<dbReference type="Pfam" id="PF01927">
    <property type="entry name" value="Mut7-C"/>
    <property type="match status" value="1"/>
</dbReference>
<feature type="compositionally biased region" description="Basic and acidic residues" evidence="1">
    <location>
        <begin position="23"/>
        <end position="34"/>
    </location>
</feature>
<sequence length="409" mass="47179">MRSLTVMSQKTKYRQTQTNNDWASEKDDDKRETFKGNSQQPFRRNQNKGTKKEVEWFHVKSQDNPADLLSRGTTLSTLLNFTLWWHDLLSRGTTLSTLLNFTLWWHGPSWLAQKSSEWPINYNNSEPVAEIPEQRPSWLAQKSSEWPINYNNSEPVAEIPEQRKAVALTTKLTEYSIFEKFSSFSKLQRIKAVALTTKLTEYSIFEKFSSFSKLQRITAWILRFATNCRKGAGDRGSGPLSVTELNNSLIVLKSKDVIKVNPQPPSPHYEPVPADKISFVCDTMLQGLGKSLRRCGIDSAILENNVDHKECVRHYQDERRYILTRGQIFNMLMGYVPTGHCFNVQADDIDEQLKLVLDYFNINVTKDHVFSRCQGCNSNSFIKLSKSTMNTLAIESRRARHIEMYQSLQ</sequence>
<dbReference type="PANTHER" id="PTHR47765">
    <property type="entry name" value="3'-5' EXONUCLEASE DOMAIN-CONTAINING PROTEIN"/>
    <property type="match status" value="1"/>
</dbReference>
<proteinExistence type="predicted"/>
<feature type="compositionally biased region" description="Polar residues" evidence="1">
    <location>
        <begin position="35"/>
        <end position="48"/>
    </location>
</feature>